<dbReference type="SUPFAM" id="SSF51735">
    <property type="entry name" value="NAD(P)-binding Rossmann-fold domains"/>
    <property type="match status" value="1"/>
</dbReference>
<dbReference type="OrthoDB" id="419598at2759"/>
<keyword evidence="3" id="KW-1185">Reference proteome</keyword>
<dbReference type="Gene3D" id="3.90.25.10">
    <property type="entry name" value="UDP-galactose 4-epimerase, domain 1"/>
    <property type="match status" value="1"/>
</dbReference>
<evidence type="ECO:0000313" key="2">
    <source>
        <dbReference type="EMBL" id="GAV29456.1"/>
    </source>
</evidence>
<reference evidence="2 3" key="1">
    <citation type="submission" date="2016-08" db="EMBL/GenBank/DDBJ databases">
        <title>Whole genome shotgun sequence of Pichia membranifaciens KS47-1.</title>
        <authorList>
            <person name="Konishi M."/>
            <person name="Ishida M."/>
            <person name="Arakawa T."/>
            <person name="Kato Y."/>
            <person name="Horiuchi J."/>
        </authorList>
    </citation>
    <scope>NUCLEOTIDE SEQUENCE [LARGE SCALE GENOMIC DNA]</scope>
    <source>
        <strain evidence="2 3">KS47-1</strain>
    </source>
</reference>
<accession>A0A1Q2YIS5</accession>
<evidence type="ECO:0000313" key="3">
    <source>
        <dbReference type="Proteomes" id="UP000186136"/>
    </source>
</evidence>
<name>A0A1Q2YIS5_9ASCO</name>
<dbReference type="Pfam" id="PF13460">
    <property type="entry name" value="NAD_binding_10"/>
    <property type="match status" value="1"/>
</dbReference>
<gene>
    <name evidence="2" type="ORF">PMKS-002956</name>
</gene>
<comment type="caution">
    <text evidence="2">The sequence shown here is derived from an EMBL/GenBank/DDBJ whole genome shotgun (WGS) entry which is preliminary data.</text>
</comment>
<dbReference type="InterPro" id="IPR036291">
    <property type="entry name" value="NAD(P)-bd_dom_sf"/>
</dbReference>
<feature type="domain" description="NAD(P)-binding" evidence="1">
    <location>
        <begin position="7"/>
        <end position="128"/>
    </location>
</feature>
<protein>
    <recommendedName>
        <fullName evidence="1">NAD(P)-binding domain-containing protein</fullName>
    </recommendedName>
</protein>
<organism evidence="2 3">
    <name type="scientific">Pichia membranifaciens</name>
    <dbReference type="NCBI Taxonomy" id="4926"/>
    <lineage>
        <taxon>Eukaryota</taxon>
        <taxon>Fungi</taxon>
        <taxon>Dikarya</taxon>
        <taxon>Ascomycota</taxon>
        <taxon>Saccharomycotina</taxon>
        <taxon>Pichiomycetes</taxon>
        <taxon>Pichiales</taxon>
        <taxon>Pichiaceae</taxon>
        <taxon>Pichia</taxon>
    </lineage>
</organism>
<dbReference type="Gene3D" id="3.40.50.720">
    <property type="entry name" value="NAD(P)-binding Rossmann-like Domain"/>
    <property type="match status" value="1"/>
</dbReference>
<dbReference type="Proteomes" id="UP000186136">
    <property type="component" value="Unassembled WGS sequence"/>
</dbReference>
<dbReference type="InterPro" id="IPR051604">
    <property type="entry name" value="Ergot_Alk_Oxidoreductase"/>
</dbReference>
<dbReference type="EMBL" id="BDGI01000122">
    <property type="protein sequence ID" value="GAV29456.1"/>
    <property type="molecule type" value="Genomic_DNA"/>
</dbReference>
<proteinExistence type="predicted"/>
<evidence type="ECO:0000259" key="1">
    <source>
        <dbReference type="Pfam" id="PF13460"/>
    </source>
</evidence>
<dbReference type="PANTHER" id="PTHR43162:SF1">
    <property type="entry name" value="PRESTALK A DIFFERENTIATION PROTEIN A"/>
    <property type="match status" value="1"/>
</dbReference>
<dbReference type="PANTHER" id="PTHR43162">
    <property type="match status" value="1"/>
</dbReference>
<sequence length="293" mass="31736">MKAVLLGSKGNVTKPLTEILVSKGVDTTVITRSAENGKAIEADGAKAAVGSTEDVEFLTKTFQGANSVFVLIPANLFVPNTVKCMTSLCRKVCDAILSAGVPNVVYLSSVGATNPKIGFHYQNEQILKEKLPNVPSVSLVAPTGFFTNFYHNIGTIKKDNAVYFNVERETVEWYVHPADIAQLCADLILNPPTGEKFKKIYVVSDCAKAADIEKMINDALNIDVKWISVSDEAALQGAISIGLPKENAELLINLYSKTYQGEMLNDIKKHGSVTGTHKLADFFKADFAAQFAN</sequence>
<dbReference type="InterPro" id="IPR016040">
    <property type="entry name" value="NAD(P)-bd_dom"/>
</dbReference>
<dbReference type="AlphaFoldDB" id="A0A1Q2YIS5"/>